<evidence type="ECO:0000259" key="2">
    <source>
        <dbReference type="Pfam" id="PF15391"/>
    </source>
</evidence>
<dbReference type="EMBL" id="KL447826">
    <property type="protein sequence ID" value="KFO77606.1"/>
    <property type="molecule type" value="Genomic_DNA"/>
</dbReference>
<accession>A0A091G8E6</accession>
<gene>
    <name evidence="3" type="ORF">N303_15047</name>
</gene>
<dbReference type="Proteomes" id="UP000053760">
    <property type="component" value="Unassembled WGS sequence"/>
</dbReference>
<feature type="non-terminal residue" evidence="3">
    <location>
        <position position="88"/>
    </location>
</feature>
<proteinExistence type="predicted"/>
<dbReference type="InterPro" id="IPR040120">
    <property type="entry name" value="C19orf44-like"/>
</dbReference>
<protein>
    <recommendedName>
        <fullName evidence="2">DUF4614 domain-containing protein</fullName>
    </recommendedName>
</protein>
<keyword evidence="4" id="KW-1185">Reference proteome</keyword>
<evidence type="ECO:0000256" key="1">
    <source>
        <dbReference type="SAM" id="MobiDB-lite"/>
    </source>
</evidence>
<dbReference type="InterPro" id="IPR027884">
    <property type="entry name" value="DUF4614"/>
</dbReference>
<dbReference type="AlphaFoldDB" id="A0A091G8E6"/>
<name>A0A091G8E6_CUCCA</name>
<evidence type="ECO:0000313" key="3">
    <source>
        <dbReference type="EMBL" id="KFO77606.1"/>
    </source>
</evidence>
<reference evidence="3 4" key="1">
    <citation type="submission" date="2014-04" db="EMBL/GenBank/DDBJ databases">
        <title>Genome evolution of avian class.</title>
        <authorList>
            <person name="Zhang G."/>
            <person name="Li C."/>
        </authorList>
    </citation>
    <scope>NUCLEOTIDE SEQUENCE [LARGE SCALE GENOMIC DNA]</scope>
    <source>
        <strain evidence="3">BGI_N303</strain>
    </source>
</reference>
<dbReference type="PANTHER" id="PTHR22409">
    <property type="entry name" value="CHROMOSOME 19 OPEN READING FRAME 44"/>
    <property type="match status" value="1"/>
</dbReference>
<feature type="region of interest" description="Disordered" evidence="1">
    <location>
        <begin position="1"/>
        <end position="25"/>
    </location>
</feature>
<evidence type="ECO:0000313" key="4">
    <source>
        <dbReference type="Proteomes" id="UP000053760"/>
    </source>
</evidence>
<feature type="domain" description="DUF4614" evidence="2">
    <location>
        <begin position="9"/>
        <end position="87"/>
    </location>
</feature>
<organism evidence="3 4">
    <name type="scientific">Cuculus canorus</name>
    <name type="common">Common cuckoo</name>
    <dbReference type="NCBI Taxonomy" id="55661"/>
    <lineage>
        <taxon>Eukaryota</taxon>
        <taxon>Metazoa</taxon>
        <taxon>Chordata</taxon>
        <taxon>Craniata</taxon>
        <taxon>Vertebrata</taxon>
        <taxon>Euteleostomi</taxon>
        <taxon>Archelosauria</taxon>
        <taxon>Archosauria</taxon>
        <taxon>Dinosauria</taxon>
        <taxon>Saurischia</taxon>
        <taxon>Theropoda</taxon>
        <taxon>Coelurosauria</taxon>
        <taxon>Aves</taxon>
        <taxon>Neognathae</taxon>
        <taxon>Neoaves</taxon>
        <taxon>Otidimorphae</taxon>
        <taxon>Cuculiformes</taxon>
        <taxon>Cuculidae</taxon>
        <taxon>Cuculus</taxon>
    </lineage>
</organism>
<dbReference type="Pfam" id="PF15391">
    <property type="entry name" value="DUF4614"/>
    <property type="match status" value="1"/>
</dbReference>
<sequence length="88" mass="9423">MSEEHSKSCTRSGKHRSPPSSPLLTRVLHDRVHRVTVKEAAVQTVDSPFGPYQSAPNASVVLESSAGKSYIDPVPVASHIVSTETLEG</sequence>
<dbReference type="PANTHER" id="PTHR22409:SF2">
    <property type="entry name" value="CHROMOSOME 19 OPEN READING FRAME 44"/>
    <property type="match status" value="1"/>
</dbReference>